<feature type="compositionally biased region" description="Polar residues" evidence="1">
    <location>
        <begin position="1"/>
        <end position="12"/>
    </location>
</feature>
<name>A0AAV2CIR9_9ROSI</name>
<dbReference type="Proteomes" id="UP001497516">
    <property type="component" value="Chromosome 1"/>
</dbReference>
<feature type="region of interest" description="Disordered" evidence="1">
    <location>
        <begin position="1"/>
        <end position="72"/>
    </location>
</feature>
<dbReference type="AlphaFoldDB" id="A0AAV2CIR9"/>
<dbReference type="EMBL" id="OZ034813">
    <property type="protein sequence ID" value="CAL1355696.1"/>
    <property type="molecule type" value="Genomic_DNA"/>
</dbReference>
<sequence>MPPTSGLGSKTPASERCSPPPSDAPSRECFPPLSGPPSEECFTPSASGQGSSIAPRARDEVSPIRKKAERLS</sequence>
<organism evidence="2 3">
    <name type="scientific">Linum trigynum</name>
    <dbReference type="NCBI Taxonomy" id="586398"/>
    <lineage>
        <taxon>Eukaryota</taxon>
        <taxon>Viridiplantae</taxon>
        <taxon>Streptophyta</taxon>
        <taxon>Embryophyta</taxon>
        <taxon>Tracheophyta</taxon>
        <taxon>Spermatophyta</taxon>
        <taxon>Magnoliopsida</taxon>
        <taxon>eudicotyledons</taxon>
        <taxon>Gunneridae</taxon>
        <taxon>Pentapetalae</taxon>
        <taxon>rosids</taxon>
        <taxon>fabids</taxon>
        <taxon>Malpighiales</taxon>
        <taxon>Linaceae</taxon>
        <taxon>Linum</taxon>
    </lineage>
</organism>
<proteinExistence type="predicted"/>
<accession>A0AAV2CIR9</accession>
<keyword evidence="3" id="KW-1185">Reference proteome</keyword>
<protein>
    <submittedName>
        <fullName evidence="2">Uncharacterized protein</fullName>
    </submittedName>
</protein>
<evidence type="ECO:0000313" key="2">
    <source>
        <dbReference type="EMBL" id="CAL1355696.1"/>
    </source>
</evidence>
<reference evidence="2 3" key="1">
    <citation type="submission" date="2024-04" db="EMBL/GenBank/DDBJ databases">
        <authorList>
            <person name="Fracassetti M."/>
        </authorList>
    </citation>
    <scope>NUCLEOTIDE SEQUENCE [LARGE SCALE GENOMIC DNA]</scope>
</reference>
<evidence type="ECO:0000256" key="1">
    <source>
        <dbReference type="SAM" id="MobiDB-lite"/>
    </source>
</evidence>
<gene>
    <name evidence="2" type="ORF">LTRI10_LOCUS3441</name>
</gene>
<evidence type="ECO:0000313" key="3">
    <source>
        <dbReference type="Proteomes" id="UP001497516"/>
    </source>
</evidence>